<keyword evidence="2" id="KW-1133">Transmembrane helix</keyword>
<dbReference type="EMBL" id="CAJGYO010000013">
    <property type="protein sequence ID" value="CAD6266351.1"/>
    <property type="molecule type" value="Genomic_DNA"/>
</dbReference>
<evidence type="ECO:0000256" key="2">
    <source>
        <dbReference type="SAM" id="Phobius"/>
    </source>
</evidence>
<keyword evidence="2" id="KW-0472">Membrane</keyword>
<accession>A0A811R8J4</accession>
<feature type="transmembrane region" description="Helical" evidence="2">
    <location>
        <begin position="89"/>
        <end position="107"/>
    </location>
</feature>
<dbReference type="PANTHER" id="PTHR33115">
    <property type="entry name" value="ARM REPEAT SUPERFAMILY PROTEIN"/>
    <property type="match status" value="1"/>
</dbReference>
<keyword evidence="2" id="KW-0812">Transmembrane</keyword>
<dbReference type="Gene3D" id="1.25.10.10">
    <property type="entry name" value="Leucine-rich Repeat Variant"/>
    <property type="match status" value="1"/>
</dbReference>
<evidence type="ECO:0000256" key="1">
    <source>
        <dbReference type="SAM" id="MobiDB-lite"/>
    </source>
</evidence>
<proteinExistence type="predicted"/>
<sequence>MPARWVQVETGKEWKLGAAFRLQRWQDLKDWERSVEYLRSFVETYLLLMAKVFEFTANYVIINWMRFLIGVSSIVVIFLLSFVASCVELIYLLGPLACAAISSLRIAKLNHGYQRDGTDSMTDMMATLNIFYSLVIFQGTMFLLLLFCITMGETVIASHLLALEQLPEKWGHVAIARYISDVSAKCRKDPLSIKGRDLIKYGAELLDSESQEDYLYGARLLSAFVNKGEDVSWVLLPSRHRIQRLIDSLMISSSTLDEACVKLMSRPNRCFAVIGGLNDKKEIRELAATIVADVAAHIDDLSKYPGAMRCISSLLQDQEETTQTYRNRNSKQVPDDPPQHQRPTVPLKKGEHYQEIVIREEEPHIQLMRHQKRMKIREHRHRHKREGGTSNELVQQGLTILELLASNSDYNRRIICGAPELLPKITAPVYSATLIQDVKTKAWADIVTRCLKVLYQLIRAPGRPSRRMRRQIFSKHQALSNLKKILLELGNDEADHQELQLVAMEILTELALDLSTNLSEEIKEVLVTNQLQLFLLANGDGAAMAGRTLVSLSTNSESNSALIMTTQDGIIGRLTEILDDKKNVTQRTIAAEIMANLCAHCNVDNTMKEILLPKIAFHNENNAGSVERRREIFVYKLKTIIDDNRHATADSLRIVKLCGQIAESVMRCEQYVEIFRNKGFKSSLSEASKTMSELESCMLFVGTDFGLNKTVRPLFSEIEETWSEM</sequence>
<feature type="region of interest" description="Disordered" evidence="1">
    <location>
        <begin position="319"/>
        <end position="347"/>
    </location>
</feature>
<evidence type="ECO:0000313" key="3">
    <source>
        <dbReference type="EMBL" id="CAD6266351.1"/>
    </source>
</evidence>
<feature type="transmembrane region" description="Helical" evidence="2">
    <location>
        <begin position="128"/>
        <end position="152"/>
    </location>
</feature>
<gene>
    <name evidence="3" type="ORF">NCGR_LOCUS49656</name>
</gene>
<feature type="transmembrane region" description="Helical" evidence="2">
    <location>
        <begin position="64"/>
        <end position="83"/>
    </location>
</feature>
<dbReference type="OrthoDB" id="689499at2759"/>
<name>A0A811R8J4_9POAL</name>
<reference evidence="3" key="1">
    <citation type="submission" date="2020-10" db="EMBL/GenBank/DDBJ databases">
        <authorList>
            <person name="Han B."/>
            <person name="Lu T."/>
            <person name="Zhao Q."/>
            <person name="Huang X."/>
            <person name="Zhao Y."/>
        </authorList>
    </citation>
    <scope>NUCLEOTIDE SEQUENCE</scope>
</reference>
<protein>
    <submittedName>
        <fullName evidence="3">Uncharacterized protein</fullName>
    </submittedName>
</protein>
<feature type="compositionally biased region" description="Polar residues" evidence="1">
    <location>
        <begin position="319"/>
        <end position="332"/>
    </location>
</feature>
<evidence type="ECO:0000313" key="4">
    <source>
        <dbReference type="Proteomes" id="UP000604825"/>
    </source>
</evidence>
<dbReference type="InterPro" id="IPR011989">
    <property type="entry name" value="ARM-like"/>
</dbReference>
<dbReference type="AlphaFoldDB" id="A0A811R8J4"/>
<dbReference type="PANTHER" id="PTHR33115:SF25">
    <property type="entry name" value="CONDENSIN COMPLEX SUBUNIT 1 C-TERMINAL DOMAIN-CONTAINING PROTEIN"/>
    <property type="match status" value="1"/>
</dbReference>
<dbReference type="Proteomes" id="UP000604825">
    <property type="component" value="Unassembled WGS sequence"/>
</dbReference>
<organism evidence="3 4">
    <name type="scientific">Miscanthus lutarioriparius</name>
    <dbReference type="NCBI Taxonomy" id="422564"/>
    <lineage>
        <taxon>Eukaryota</taxon>
        <taxon>Viridiplantae</taxon>
        <taxon>Streptophyta</taxon>
        <taxon>Embryophyta</taxon>
        <taxon>Tracheophyta</taxon>
        <taxon>Spermatophyta</taxon>
        <taxon>Magnoliopsida</taxon>
        <taxon>Liliopsida</taxon>
        <taxon>Poales</taxon>
        <taxon>Poaceae</taxon>
        <taxon>PACMAD clade</taxon>
        <taxon>Panicoideae</taxon>
        <taxon>Andropogonodae</taxon>
        <taxon>Andropogoneae</taxon>
        <taxon>Saccharinae</taxon>
        <taxon>Miscanthus</taxon>
    </lineage>
</organism>
<comment type="caution">
    <text evidence="3">The sequence shown here is derived from an EMBL/GenBank/DDBJ whole genome shotgun (WGS) entry which is preliminary data.</text>
</comment>
<dbReference type="InterPro" id="IPR016024">
    <property type="entry name" value="ARM-type_fold"/>
</dbReference>
<dbReference type="SUPFAM" id="SSF48371">
    <property type="entry name" value="ARM repeat"/>
    <property type="match status" value="1"/>
</dbReference>
<keyword evidence="4" id="KW-1185">Reference proteome</keyword>